<keyword evidence="3" id="KW-1185">Reference proteome</keyword>
<feature type="region of interest" description="Disordered" evidence="1">
    <location>
        <begin position="271"/>
        <end position="291"/>
    </location>
</feature>
<gene>
    <name evidence="2" type="ORF">COCHEDRAFT_1108512</name>
</gene>
<reference evidence="3" key="2">
    <citation type="journal article" date="2013" name="PLoS Genet.">
        <title>Comparative genome structure, secondary metabolite, and effector coding capacity across Cochliobolus pathogens.</title>
        <authorList>
            <person name="Condon B.J."/>
            <person name="Leng Y."/>
            <person name="Wu D."/>
            <person name="Bushley K.E."/>
            <person name="Ohm R.A."/>
            <person name="Otillar R."/>
            <person name="Martin J."/>
            <person name="Schackwitz W."/>
            <person name="Grimwood J."/>
            <person name="MohdZainudin N."/>
            <person name="Xue C."/>
            <person name="Wang R."/>
            <person name="Manning V.A."/>
            <person name="Dhillon B."/>
            <person name="Tu Z.J."/>
            <person name="Steffenson B.J."/>
            <person name="Salamov A."/>
            <person name="Sun H."/>
            <person name="Lowry S."/>
            <person name="LaButti K."/>
            <person name="Han J."/>
            <person name="Copeland A."/>
            <person name="Lindquist E."/>
            <person name="Barry K."/>
            <person name="Schmutz J."/>
            <person name="Baker S.E."/>
            <person name="Ciuffetti L.M."/>
            <person name="Grigoriev I.V."/>
            <person name="Zhong S."/>
            <person name="Turgeon B.G."/>
        </authorList>
    </citation>
    <scope>NUCLEOTIDE SEQUENCE [LARGE SCALE GENOMIC DNA]</scope>
    <source>
        <strain evidence="3">C5 / ATCC 48332 / race O</strain>
    </source>
</reference>
<evidence type="ECO:0000256" key="1">
    <source>
        <dbReference type="SAM" id="MobiDB-lite"/>
    </source>
</evidence>
<dbReference type="OrthoDB" id="3557758at2759"/>
<accession>M2TSB5</accession>
<reference evidence="2 3" key="1">
    <citation type="journal article" date="2012" name="PLoS Pathog.">
        <title>Diverse lifestyles and strategies of plant pathogenesis encoded in the genomes of eighteen Dothideomycetes fungi.</title>
        <authorList>
            <person name="Ohm R.A."/>
            <person name="Feau N."/>
            <person name="Henrissat B."/>
            <person name="Schoch C.L."/>
            <person name="Horwitz B.A."/>
            <person name="Barry K.W."/>
            <person name="Condon B.J."/>
            <person name="Copeland A.C."/>
            <person name="Dhillon B."/>
            <person name="Glaser F."/>
            <person name="Hesse C.N."/>
            <person name="Kosti I."/>
            <person name="LaButti K."/>
            <person name="Lindquist E.A."/>
            <person name="Lucas S."/>
            <person name="Salamov A.A."/>
            <person name="Bradshaw R.E."/>
            <person name="Ciuffetti L."/>
            <person name="Hamelin R.C."/>
            <person name="Kema G.H.J."/>
            <person name="Lawrence C."/>
            <person name="Scott J.A."/>
            <person name="Spatafora J.W."/>
            <person name="Turgeon B.G."/>
            <person name="de Wit P.J.G.M."/>
            <person name="Zhong S."/>
            <person name="Goodwin S.B."/>
            <person name="Grigoriev I.V."/>
        </authorList>
    </citation>
    <scope>NUCLEOTIDE SEQUENCE [LARGE SCALE GENOMIC DNA]</scope>
    <source>
        <strain evidence="3">C5 / ATCC 48332 / race O</strain>
    </source>
</reference>
<protein>
    <submittedName>
        <fullName evidence="2">Uncharacterized protein</fullName>
    </submittedName>
</protein>
<evidence type="ECO:0000313" key="3">
    <source>
        <dbReference type="Proteomes" id="UP000016936"/>
    </source>
</evidence>
<dbReference type="HOGENOM" id="CLU_360544_0_0_1"/>
<dbReference type="Proteomes" id="UP000016936">
    <property type="component" value="Unassembled WGS sequence"/>
</dbReference>
<feature type="region of interest" description="Disordered" evidence="1">
    <location>
        <begin position="561"/>
        <end position="585"/>
    </location>
</feature>
<feature type="region of interest" description="Disordered" evidence="1">
    <location>
        <begin position="701"/>
        <end position="775"/>
    </location>
</feature>
<feature type="compositionally biased region" description="Polar residues" evidence="1">
    <location>
        <begin position="334"/>
        <end position="359"/>
    </location>
</feature>
<dbReference type="eggNOG" id="ENOG502T4N6">
    <property type="taxonomic scope" value="Eukaryota"/>
</dbReference>
<feature type="region of interest" description="Disordered" evidence="1">
    <location>
        <begin position="389"/>
        <end position="416"/>
    </location>
</feature>
<feature type="compositionally biased region" description="Basic and acidic residues" evidence="1">
    <location>
        <begin position="753"/>
        <end position="762"/>
    </location>
</feature>
<name>M2TSB5_COCH5</name>
<proteinExistence type="predicted"/>
<dbReference type="OMA" id="QWRTDAM"/>
<evidence type="ECO:0000313" key="2">
    <source>
        <dbReference type="EMBL" id="EMD89399.1"/>
    </source>
</evidence>
<dbReference type="AlphaFoldDB" id="M2TSB5"/>
<feature type="region of interest" description="Disordered" evidence="1">
    <location>
        <begin position="332"/>
        <end position="359"/>
    </location>
</feature>
<dbReference type="EMBL" id="KB445579">
    <property type="protein sequence ID" value="EMD89399.1"/>
    <property type="molecule type" value="Genomic_DNA"/>
</dbReference>
<sequence length="775" mass="85863">MLTYPDRQRFEQIRALWETARSDEENIADMVSWRDKSAPQQPMGADLHENGARKFRRKLSYGLSLISNPLSQRKITPGRNKVEINSLAVTEPPTTDAITTASACDPPTLLARESTSLINFHDLTKGLVGQTDVDTSLQSDDADITPKPLPRSRTLGFIPLSVSTEPDTLEPDINESVKFCSPGVIPVSELNSVPSKIPSPSPPLFEHRCASPRRYLHHHPSFSASQQTKYIAAAQAFVSPKKRSPARISQPLRSRTTPNLVKGSNARQTAGFMVPRQPGPKKPNVSQRSEKPVLQENIPIEKRINNRQPQIQESMLKRESLAVAGAIYDRRSFGPSTPNMQGRRTSFATPPTASKQGRSYLTENTPATAKRIQREEQTVLPPLRLTMKPDLASMPSLPDTSTKKTSHRPRSSKADLLRSYTQADLSRKTLGTPNGLGGVWRLSRALAMVNHEVSKLPRSNTFHYLGSQPEAAPPVPLLSLHHGKSSLSETTQNLRMSQDTLFTPHDGRIVSDTISCQSIPEENGEEVSSQGCTNTQLEATRASALSETPSTSTFSLTIFPSLPDRPQPPVLGTHPVPGATTRSSQEVLRETLGSVQGEETPEDADNSVFQVKDYMPPLYWAGRFQSRYDQWRTDAMNAELNTQPGQRGKDPLSEYRLDQGNLAACHILAQLRALCTTDQAADSLWVCDEFEYNYRKDHRLLGNPADLPRRATPKQSDSETLPETGAGTFERAFRKLTPRKSSLVNLMKGKGWNKSDETKENDTLEEDRETSTGKS</sequence>
<organism evidence="2 3">
    <name type="scientific">Cochliobolus heterostrophus (strain C5 / ATCC 48332 / race O)</name>
    <name type="common">Southern corn leaf blight fungus</name>
    <name type="synonym">Bipolaris maydis</name>
    <dbReference type="NCBI Taxonomy" id="701091"/>
    <lineage>
        <taxon>Eukaryota</taxon>
        <taxon>Fungi</taxon>
        <taxon>Dikarya</taxon>
        <taxon>Ascomycota</taxon>
        <taxon>Pezizomycotina</taxon>
        <taxon>Dothideomycetes</taxon>
        <taxon>Pleosporomycetidae</taxon>
        <taxon>Pleosporales</taxon>
        <taxon>Pleosporineae</taxon>
        <taxon>Pleosporaceae</taxon>
        <taxon>Bipolaris</taxon>
    </lineage>
</organism>